<keyword evidence="2 7" id="KW-0813">Transport</keyword>
<evidence type="ECO:0000313" key="9">
    <source>
        <dbReference type="EMBL" id="SFI87784.1"/>
    </source>
</evidence>
<organism evidence="9 10">
    <name type="scientific">Amycolatopsis sacchari</name>
    <dbReference type="NCBI Taxonomy" id="115433"/>
    <lineage>
        <taxon>Bacteria</taxon>
        <taxon>Bacillati</taxon>
        <taxon>Actinomycetota</taxon>
        <taxon>Actinomycetes</taxon>
        <taxon>Pseudonocardiales</taxon>
        <taxon>Pseudonocardiaceae</taxon>
        <taxon>Amycolatopsis</taxon>
    </lineage>
</organism>
<evidence type="ECO:0000256" key="3">
    <source>
        <dbReference type="ARBA" id="ARBA00022475"/>
    </source>
</evidence>
<dbReference type="PANTHER" id="PTHR30465:SF0">
    <property type="entry name" value="OLIGOPEPTIDE TRANSPORT SYSTEM PERMEASE PROTEIN APPB"/>
    <property type="match status" value="1"/>
</dbReference>
<dbReference type="GO" id="GO:0005886">
    <property type="term" value="C:plasma membrane"/>
    <property type="evidence" value="ECO:0007669"/>
    <property type="project" value="UniProtKB-SubCell"/>
</dbReference>
<feature type="domain" description="ABC transmembrane type-1" evidence="8">
    <location>
        <begin position="95"/>
        <end position="301"/>
    </location>
</feature>
<dbReference type="RefSeq" id="WP_091504386.1">
    <property type="nucleotide sequence ID" value="NZ_CBDRCA010000021.1"/>
</dbReference>
<evidence type="ECO:0000256" key="6">
    <source>
        <dbReference type="ARBA" id="ARBA00023136"/>
    </source>
</evidence>
<protein>
    <submittedName>
        <fullName evidence="9">Peptide/nickel transport system permease protein</fullName>
    </submittedName>
</protein>
<evidence type="ECO:0000259" key="8">
    <source>
        <dbReference type="PROSITE" id="PS50928"/>
    </source>
</evidence>
<feature type="transmembrane region" description="Helical" evidence="7">
    <location>
        <begin position="240"/>
        <end position="262"/>
    </location>
</feature>
<keyword evidence="3" id="KW-1003">Cell membrane</keyword>
<dbReference type="Proteomes" id="UP000199025">
    <property type="component" value="Unassembled WGS sequence"/>
</dbReference>
<sequence>MIRYVGKRLLLAVVVVLLVTVATFVLLHLLPGGPARGILGVKATQEQIDAFNHSAGFDQPLPVQYWDYLLRLLHGDLGESYSMNTDVTTLLGERLPKTLVLTATSTLLAIVVALPLGVWQAVRRGGVLDHLGTGIAFVLYATPVFFLSLLLIILFSQALPWFPAQAAQGDTLGELLSQPGSLVLPVLAGAGATVAAFSRYMRASTLDNLTEDYVRTARAKGTPERVILWRHVWPNSLTSVVAMLGYYVPVIFGGSLVVESMFNYPGVGLLFWNAARNADYPVLLGVVLVIAIATVAGALLADLVQLLIDPRIRRAGAHDHA</sequence>
<reference evidence="9 10" key="1">
    <citation type="submission" date="2016-10" db="EMBL/GenBank/DDBJ databases">
        <authorList>
            <person name="de Groot N.N."/>
        </authorList>
    </citation>
    <scope>NUCLEOTIDE SEQUENCE [LARGE SCALE GENOMIC DNA]</scope>
    <source>
        <strain evidence="9 10">DSM 44468</strain>
    </source>
</reference>
<dbReference type="InterPro" id="IPR035906">
    <property type="entry name" value="MetI-like_sf"/>
</dbReference>
<name>A0A1I3LSN0_9PSEU</name>
<dbReference type="CDD" id="cd06261">
    <property type="entry name" value="TM_PBP2"/>
    <property type="match status" value="1"/>
</dbReference>
<keyword evidence="10" id="KW-1185">Reference proteome</keyword>
<feature type="transmembrane region" description="Helical" evidence="7">
    <location>
        <begin position="282"/>
        <end position="304"/>
    </location>
</feature>
<evidence type="ECO:0000256" key="2">
    <source>
        <dbReference type="ARBA" id="ARBA00022448"/>
    </source>
</evidence>
<dbReference type="InterPro" id="IPR045621">
    <property type="entry name" value="BPD_transp_1_N"/>
</dbReference>
<dbReference type="PANTHER" id="PTHR30465">
    <property type="entry name" value="INNER MEMBRANE ABC TRANSPORTER"/>
    <property type="match status" value="1"/>
</dbReference>
<dbReference type="AlphaFoldDB" id="A0A1I3LSN0"/>
<feature type="transmembrane region" description="Helical" evidence="7">
    <location>
        <begin position="9"/>
        <end position="30"/>
    </location>
</feature>
<dbReference type="GO" id="GO:0055085">
    <property type="term" value="P:transmembrane transport"/>
    <property type="evidence" value="ECO:0007669"/>
    <property type="project" value="InterPro"/>
</dbReference>
<evidence type="ECO:0000256" key="7">
    <source>
        <dbReference type="RuleBase" id="RU363032"/>
    </source>
</evidence>
<evidence type="ECO:0000256" key="5">
    <source>
        <dbReference type="ARBA" id="ARBA00022989"/>
    </source>
</evidence>
<comment type="subcellular location">
    <subcellularLocation>
        <location evidence="1 7">Cell membrane</location>
        <topology evidence="1 7">Multi-pass membrane protein</topology>
    </subcellularLocation>
</comment>
<comment type="similarity">
    <text evidence="7">Belongs to the binding-protein-dependent transport system permease family.</text>
</comment>
<dbReference type="STRING" id="115433.SAMN05421835_10231"/>
<dbReference type="OrthoDB" id="9778910at2"/>
<evidence type="ECO:0000313" key="10">
    <source>
        <dbReference type="Proteomes" id="UP000199025"/>
    </source>
</evidence>
<dbReference type="InterPro" id="IPR000515">
    <property type="entry name" value="MetI-like"/>
</dbReference>
<accession>A0A1I3LSN0</accession>
<dbReference type="Pfam" id="PF19300">
    <property type="entry name" value="BPD_transp_1_N"/>
    <property type="match status" value="1"/>
</dbReference>
<evidence type="ECO:0000256" key="4">
    <source>
        <dbReference type="ARBA" id="ARBA00022692"/>
    </source>
</evidence>
<dbReference type="Gene3D" id="1.10.3720.10">
    <property type="entry name" value="MetI-like"/>
    <property type="match status" value="1"/>
</dbReference>
<evidence type="ECO:0000256" key="1">
    <source>
        <dbReference type="ARBA" id="ARBA00004651"/>
    </source>
</evidence>
<feature type="transmembrane region" description="Helical" evidence="7">
    <location>
        <begin position="131"/>
        <end position="155"/>
    </location>
</feature>
<feature type="transmembrane region" description="Helical" evidence="7">
    <location>
        <begin position="175"/>
        <end position="197"/>
    </location>
</feature>
<keyword evidence="5 7" id="KW-1133">Transmembrane helix</keyword>
<gene>
    <name evidence="9" type="ORF">SAMN05421835_10231</name>
</gene>
<proteinExistence type="inferred from homology"/>
<feature type="transmembrane region" description="Helical" evidence="7">
    <location>
        <begin position="99"/>
        <end position="119"/>
    </location>
</feature>
<dbReference type="EMBL" id="FORP01000002">
    <property type="protein sequence ID" value="SFI87784.1"/>
    <property type="molecule type" value="Genomic_DNA"/>
</dbReference>
<dbReference type="Pfam" id="PF00528">
    <property type="entry name" value="BPD_transp_1"/>
    <property type="match status" value="1"/>
</dbReference>
<dbReference type="PROSITE" id="PS50928">
    <property type="entry name" value="ABC_TM1"/>
    <property type="match status" value="1"/>
</dbReference>
<keyword evidence="6 7" id="KW-0472">Membrane</keyword>
<keyword evidence="4 7" id="KW-0812">Transmembrane</keyword>
<dbReference type="SUPFAM" id="SSF161098">
    <property type="entry name" value="MetI-like"/>
    <property type="match status" value="1"/>
</dbReference>